<protein>
    <recommendedName>
        <fullName evidence="7">Paf1-domain-containing protein</fullName>
    </recommendedName>
</protein>
<feature type="region of interest" description="Disordered" evidence="4">
    <location>
        <begin position="133"/>
        <end position="172"/>
    </location>
</feature>
<feature type="region of interest" description="Disordered" evidence="4">
    <location>
        <begin position="323"/>
        <end position="342"/>
    </location>
</feature>
<accession>A0A1V8SQD5</accession>
<dbReference type="Proteomes" id="UP000192596">
    <property type="component" value="Unassembled WGS sequence"/>
</dbReference>
<comment type="similarity">
    <text evidence="2">Belongs to the PAF1 family.</text>
</comment>
<dbReference type="STRING" id="1507870.A0A1V8SQD5"/>
<organism evidence="5 6">
    <name type="scientific">Cryoendolithus antarcticus</name>
    <dbReference type="NCBI Taxonomy" id="1507870"/>
    <lineage>
        <taxon>Eukaryota</taxon>
        <taxon>Fungi</taxon>
        <taxon>Dikarya</taxon>
        <taxon>Ascomycota</taxon>
        <taxon>Pezizomycotina</taxon>
        <taxon>Dothideomycetes</taxon>
        <taxon>Dothideomycetidae</taxon>
        <taxon>Cladosporiales</taxon>
        <taxon>Cladosporiaceae</taxon>
        <taxon>Cryoendolithus</taxon>
    </lineage>
</organism>
<comment type="subcellular location">
    <subcellularLocation>
        <location evidence="1">Nucleus</location>
    </subcellularLocation>
</comment>
<feature type="compositionally biased region" description="Polar residues" evidence="4">
    <location>
        <begin position="158"/>
        <end position="168"/>
    </location>
</feature>
<dbReference type="GO" id="GO:0003682">
    <property type="term" value="F:chromatin binding"/>
    <property type="evidence" value="ECO:0007669"/>
    <property type="project" value="TreeGrafter"/>
</dbReference>
<name>A0A1V8SQD5_9PEZI</name>
<gene>
    <name evidence="5" type="ORF">B0A48_12931</name>
</gene>
<evidence type="ECO:0000256" key="4">
    <source>
        <dbReference type="SAM" id="MobiDB-lite"/>
    </source>
</evidence>
<evidence type="ECO:0008006" key="7">
    <source>
        <dbReference type="Google" id="ProtNLM"/>
    </source>
</evidence>
<dbReference type="PANTHER" id="PTHR23188">
    <property type="entry name" value="RNA POLYMERASE II-ASSOCIATED FACTOR 1 HOMOLOG"/>
    <property type="match status" value="1"/>
</dbReference>
<dbReference type="GO" id="GO:0016593">
    <property type="term" value="C:Cdc73/Paf1 complex"/>
    <property type="evidence" value="ECO:0007669"/>
    <property type="project" value="InterPro"/>
</dbReference>
<evidence type="ECO:0000256" key="2">
    <source>
        <dbReference type="ARBA" id="ARBA00007560"/>
    </source>
</evidence>
<dbReference type="InParanoid" id="A0A1V8SQD5"/>
<dbReference type="GO" id="GO:0006368">
    <property type="term" value="P:transcription elongation by RNA polymerase II"/>
    <property type="evidence" value="ECO:0007669"/>
    <property type="project" value="InterPro"/>
</dbReference>
<dbReference type="Pfam" id="PF03985">
    <property type="entry name" value="Paf1"/>
    <property type="match status" value="1"/>
</dbReference>
<dbReference type="EMBL" id="NAJO01000031">
    <property type="protein sequence ID" value="OQO01376.1"/>
    <property type="molecule type" value="Genomic_DNA"/>
</dbReference>
<dbReference type="FunCoup" id="A0A1V8SQD5">
    <property type="interactions" value="549"/>
</dbReference>
<keyword evidence="6" id="KW-1185">Reference proteome</keyword>
<evidence type="ECO:0000256" key="3">
    <source>
        <dbReference type="ARBA" id="ARBA00023242"/>
    </source>
</evidence>
<evidence type="ECO:0000313" key="6">
    <source>
        <dbReference type="Proteomes" id="UP000192596"/>
    </source>
</evidence>
<dbReference type="PANTHER" id="PTHR23188:SF12">
    <property type="entry name" value="RNA POLYMERASE II-ASSOCIATED FACTOR 1 HOMOLOG"/>
    <property type="match status" value="1"/>
</dbReference>
<sequence length="445" mass="49440">MSSQRPERSVHQDYIARIRYSNQLPPPPLPPKLLDIPGTGLAGGQYTSAGYASRLAREQPLNIEADAELGMPIDLVGIPGAFDGDESAIMIRPGPRHVHPRDKPLLRPLASLSKSASATDQVSFLRRTEYAASSSPQMFATGSSKDILNRRSDRKPKTNGTPSKSNTALEKDDPLNIIRHIVKGFDLAYPEDIVQGEQTEHNILGAPSTPAEQAAWTNPTHPTKPSLELLDSYPLLPDLSAIPPSGWHMLFKFRANPLGSTRYDTRLDTAILRPVANEAQDAAYAEREEAWEEGKRGEKPMKEFDYEYFIPSSEDHVRGLKRKFSTTDPDNDDPSLYPDETTQSFPFDRLRMYETKHQAGSLDEFYNDVIGLALHDPSLRVGEGGARLQKGAYVYPVAQRVTLQPKRHAERGEIARLDVRVSGAEEAGEEEWRERLDPGGVEIVA</sequence>
<dbReference type="GO" id="GO:0000993">
    <property type="term" value="F:RNA polymerase II complex binding"/>
    <property type="evidence" value="ECO:0007669"/>
    <property type="project" value="TreeGrafter"/>
</dbReference>
<keyword evidence="3" id="KW-0539">Nucleus</keyword>
<proteinExistence type="inferred from homology"/>
<feature type="compositionally biased region" description="Polar residues" evidence="4">
    <location>
        <begin position="133"/>
        <end position="146"/>
    </location>
</feature>
<dbReference type="InterPro" id="IPR007133">
    <property type="entry name" value="RNA_pol_II-assoc_Paf1"/>
</dbReference>
<dbReference type="AlphaFoldDB" id="A0A1V8SQD5"/>
<feature type="region of interest" description="Disordered" evidence="4">
    <location>
        <begin position="426"/>
        <end position="445"/>
    </location>
</feature>
<dbReference type="OrthoDB" id="10260285at2759"/>
<evidence type="ECO:0000313" key="5">
    <source>
        <dbReference type="EMBL" id="OQO01376.1"/>
    </source>
</evidence>
<evidence type="ECO:0000256" key="1">
    <source>
        <dbReference type="ARBA" id="ARBA00004123"/>
    </source>
</evidence>
<comment type="caution">
    <text evidence="5">The sequence shown here is derived from an EMBL/GenBank/DDBJ whole genome shotgun (WGS) entry which is preliminary data.</text>
</comment>
<reference evidence="6" key="1">
    <citation type="submission" date="2017-03" db="EMBL/GenBank/DDBJ databases">
        <title>Genomes of endolithic fungi from Antarctica.</title>
        <authorList>
            <person name="Coleine C."/>
            <person name="Masonjones S."/>
            <person name="Stajich J.E."/>
        </authorList>
    </citation>
    <scope>NUCLEOTIDE SEQUENCE [LARGE SCALE GENOMIC DNA]</scope>
    <source>
        <strain evidence="6">CCFEE 5527</strain>
    </source>
</reference>